<dbReference type="SUPFAM" id="SSF52540">
    <property type="entry name" value="P-loop containing nucleoside triphosphate hydrolases"/>
    <property type="match status" value="1"/>
</dbReference>
<comment type="catalytic activity">
    <reaction evidence="1 10">
        <text>Endonucleolytic cleavage of DNA to give random double-stranded fragments with terminal 5'-phosphates, ATP is simultaneously hydrolyzed.</text>
        <dbReference type="EC" id="3.1.21.3"/>
    </reaction>
</comment>
<evidence type="ECO:0000256" key="3">
    <source>
        <dbReference type="ARBA" id="ARBA00022722"/>
    </source>
</evidence>
<keyword evidence="13" id="KW-1185">Reference proteome</keyword>
<keyword evidence="5 10" id="KW-0680">Restriction system</keyword>
<name>A0ABQ6RD97_9GAMM</name>
<dbReference type="RefSeq" id="WP_149606960.1">
    <property type="nucleotide sequence ID" value="NZ_SEUJ01000078.1"/>
</dbReference>
<keyword evidence="7 10" id="KW-0378">Hydrolase</keyword>
<dbReference type="PROSITE" id="PS51192">
    <property type="entry name" value="HELICASE_ATP_BIND_1"/>
    <property type="match status" value="1"/>
</dbReference>
<dbReference type="Proteomes" id="UP000322915">
    <property type="component" value="Unassembled WGS sequence"/>
</dbReference>
<sequence>MGPEYLQSELPLIQQLQAQGWQYIEGSLDDAGVTGRDSFAEVLQTKLLREQLVKVNLRNLANSEQVEWLDDQRVDQAVSAISRVSASKLMEANQKASELLTNGIIVDGLPDWDGGRARGIHFIDWDTPENNTFTVINQFKVKCPPGHDTGKKHIIPDLVLLVNGIPLVVIECKNPDSAEPMAAAINQLRRYSNQRFAGGEVEDNEGAPQLFSTNQLMIAASFEQCLVGTIGARAEFYKPWKTIATQSQPKRCEKALAKELGVSGLSAQQRLVAGMLMPESLLDIIRHFILFVHQGGQTIKMVCRYQQFRGVVRSVQRLLSGKTRKQDGEYDRRGGIVWHTQGSGKSLTMMFLIRKLRTDVKLRRFKVVIVTDRKDLQSQLSGTAKITDEMVSVATNNKSLKNLLKQNGPGIVFAMIQKYRESQAKAADPFELLNASEDILVMVDEAHRTQSGDLHANLLSGIPNCARIGFTGTPIIMGEKKRTHEVFGEFIDKYTIKEAEADGATVPILYEGRTVNGAVKDGSSLDELFEDFFSDKSEEELEAIKKKYATKGNVLEATLLIEEKAADMLRHYVTNILPNGYKAQVVAYSRLAAVRYYKAFMDARDKLLFDAERLPEELKGCDNETLCRKSPKVQALIQAWRYKNVLARMEFATIISSDNNDGPEWTEHTDRAKQDKAIERFKKPLLNKELGAEAEQTEAGTDPLSFLIVKSMLLTGFDAPIEGVMYLDRSIREAELLQTIARVNRTGFGKQFGIVVDYYGVANHLKAALAAYSDEDVEGALRSLKDEVPALRERHIRAIDMFRSKGIESLDDIESCVQLLSTERLRQEFSVKLKTFLQSLEQVLPRPEGLPFAGDAKALAMIQNRARMRYRDSMVIGKDVGAKVRTLIDEHIISLGIDPKVAPVNLTDAHFEKSVDEVREQVATYCADTEEQKKAIASEMEHAIKSHVSQHIDEDPVYYEKLSERLKQILDNMVGQWDELIKALQTIIDEVRSGSTKHEEGLPDIPEHYLPFYRMLKVAVSGEDKPDLALEAQLIELTEKLVAHIQDKITTTSFWEPHRLGLQEELEQYLFESLEQSELLDFDHMEPLVDKLRELAKANSYKLEAV</sequence>
<comment type="subunit">
    <text evidence="10">The type I restriction/modification system is composed of three polypeptides R, M and S.</text>
</comment>
<dbReference type="Pfam" id="PF22679">
    <property type="entry name" value="T1R_D3-like"/>
    <property type="match status" value="1"/>
</dbReference>
<feature type="domain" description="Helicase ATP-binding" evidence="11">
    <location>
        <begin position="326"/>
        <end position="475"/>
    </location>
</feature>
<comment type="function">
    <text evidence="10">Subunit R is required for both nuclease and ATPase activities, but not for modification.</text>
</comment>
<evidence type="ECO:0000256" key="6">
    <source>
        <dbReference type="ARBA" id="ARBA00022759"/>
    </source>
</evidence>
<reference evidence="12 13" key="1">
    <citation type="submission" date="2019-01" db="EMBL/GenBank/DDBJ databases">
        <title>Genome sequences of marine Pseudoalteromonas species.</title>
        <authorList>
            <person name="Boraston A.B."/>
            <person name="Hehemann J.-H."/>
            <person name="Vickers C.J."/>
            <person name="Salama-Alber O."/>
            <person name="Abe K."/>
            <person name="Hettle A.J."/>
        </authorList>
    </citation>
    <scope>NUCLEOTIDE SEQUENCE [LARGE SCALE GENOMIC DNA]</scope>
    <source>
        <strain evidence="12 13">PS47</strain>
    </source>
</reference>
<evidence type="ECO:0000256" key="7">
    <source>
        <dbReference type="ARBA" id="ARBA00022801"/>
    </source>
</evidence>
<evidence type="ECO:0000256" key="2">
    <source>
        <dbReference type="ARBA" id="ARBA00008598"/>
    </source>
</evidence>
<evidence type="ECO:0000256" key="1">
    <source>
        <dbReference type="ARBA" id="ARBA00000851"/>
    </source>
</evidence>
<evidence type="ECO:0000256" key="9">
    <source>
        <dbReference type="ARBA" id="ARBA00023125"/>
    </source>
</evidence>
<comment type="caution">
    <text evidence="12">The sequence shown here is derived from an EMBL/GenBank/DDBJ whole genome shotgun (WGS) entry which is preliminary data.</text>
</comment>
<evidence type="ECO:0000313" key="12">
    <source>
        <dbReference type="EMBL" id="KAA1150488.1"/>
    </source>
</evidence>
<comment type="similarity">
    <text evidence="2 10">Belongs to the HsdR family.</text>
</comment>
<organism evidence="12 13">
    <name type="scientific">Pseudoalteromonas fuliginea</name>
    <dbReference type="NCBI Taxonomy" id="1872678"/>
    <lineage>
        <taxon>Bacteria</taxon>
        <taxon>Pseudomonadati</taxon>
        <taxon>Pseudomonadota</taxon>
        <taxon>Gammaproteobacteria</taxon>
        <taxon>Alteromonadales</taxon>
        <taxon>Pseudoalteromonadaceae</taxon>
        <taxon>Pseudoalteromonas</taxon>
    </lineage>
</organism>
<dbReference type="SMART" id="SM00487">
    <property type="entry name" value="DEXDc"/>
    <property type="match status" value="1"/>
</dbReference>
<keyword evidence="6 12" id="KW-0255">Endonuclease</keyword>
<dbReference type="EC" id="3.1.21.3" evidence="10"/>
<dbReference type="NCBIfam" id="TIGR00348">
    <property type="entry name" value="hsdR"/>
    <property type="match status" value="1"/>
</dbReference>
<dbReference type="CDD" id="cd18800">
    <property type="entry name" value="SF2_C_EcoR124I-like"/>
    <property type="match status" value="1"/>
</dbReference>
<protein>
    <recommendedName>
        <fullName evidence="10">Type I restriction enzyme endonuclease subunit</fullName>
        <shortName evidence="10">R protein</shortName>
        <ecNumber evidence="10">3.1.21.3</ecNumber>
    </recommendedName>
</protein>
<evidence type="ECO:0000256" key="5">
    <source>
        <dbReference type="ARBA" id="ARBA00022747"/>
    </source>
</evidence>
<keyword evidence="3" id="KW-0540">Nuclease</keyword>
<evidence type="ECO:0000256" key="10">
    <source>
        <dbReference type="RuleBase" id="RU364115"/>
    </source>
</evidence>
<dbReference type="Pfam" id="PF18766">
    <property type="entry name" value="SWI2_SNF2"/>
    <property type="match status" value="1"/>
</dbReference>
<evidence type="ECO:0000259" key="11">
    <source>
        <dbReference type="PROSITE" id="PS51192"/>
    </source>
</evidence>
<dbReference type="InterPro" id="IPR007409">
    <property type="entry name" value="Restrct_endonuc_type1_HsdR_N"/>
</dbReference>
<evidence type="ECO:0000313" key="13">
    <source>
        <dbReference type="Proteomes" id="UP000322915"/>
    </source>
</evidence>
<dbReference type="PANTHER" id="PTHR30195">
    <property type="entry name" value="TYPE I SITE-SPECIFIC DEOXYRIBONUCLEASE PROTEIN SUBUNIT M AND R"/>
    <property type="match status" value="1"/>
</dbReference>
<accession>A0ABQ6RD97</accession>
<dbReference type="Gene3D" id="3.90.1570.50">
    <property type="match status" value="1"/>
</dbReference>
<dbReference type="Pfam" id="PF04313">
    <property type="entry name" value="HSDR_N"/>
    <property type="match status" value="1"/>
</dbReference>
<dbReference type="GO" id="GO:0004519">
    <property type="term" value="F:endonuclease activity"/>
    <property type="evidence" value="ECO:0007669"/>
    <property type="project" value="UniProtKB-KW"/>
</dbReference>
<dbReference type="InterPro" id="IPR040980">
    <property type="entry name" value="SWI2_SNF2"/>
</dbReference>
<proteinExistence type="inferred from homology"/>
<gene>
    <name evidence="12" type="ORF">EU509_20505</name>
</gene>
<dbReference type="InterPro" id="IPR027417">
    <property type="entry name" value="P-loop_NTPase"/>
</dbReference>
<dbReference type="InterPro" id="IPR004473">
    <property type="entry name" value="Restrct_endonuc_typeI_HsdR"/>
</dbReference>
<evidence type="ECO:0000256" key="8">
    <source>
        <dbReference type="ARBA" id="ARBA00022840"/>
    </source>
</evidence>
<evidence type="ECO:0000256" key="4">
    <source>
        <dbReference type="ARBA" id="ARBA00022741"/>
    </source>
</evidence>
<dbReference type="InterPro" id="IPR014001">
    <property type="entry name" value="Helicase_ATP-bd"/>
</dbReference>
<keyword evidence="9 10" id="KW-0238">DNA-binding</keyword>
<dbReference type="PANTHER" id="PTHR30195:SF15">
    <property type="entry name" value="TYPE I RESTRICTION ENZYME HINDI ENDONUCLEASE SUBUNIT"/>
    <property type="match status" value="1"/>
</dbReference>
<dbReference type="CDD" id="cd22332">
    <property type="entry name" value="HsdR_N"/>
    <property type="match status" value="1"/>
</dbReference>
<dbReference type="InterPro" id="IPR051268">
    <property type="entry name" value="Type-I_R_enzyme_R_subunit"/>
</dbReference>
<keyword evidence="4 10" id="KW-0547">Nucleotide-binding</keyword>
<dbReference type="Gene3D" id="3.40.50.300">
    <property type="entry name" value="P-loop containing nucleotide triphosphate hydrolases"/>
    <property type="match status" value="2"/>
</dbReference>
<dbReference type="EMBL" id="SEUJ01000078">
    <property type="protein sequence ID" value="KAA1150488.1"/>
    <property type="molecule type" value="Genomic_DNA"/>
</dbReference>
<dbReference type="InterPro" id="IPR055180">
    <property type="entry name" value="HsdR_RecA-like_helicase_dom_2"/>
</dbReference>
<keyword evidence="8 10" id="KW-0067">ATP-binding</keyword>
<dbReference type="CDD" id="cd18030">
    <property type="entry name" value="DEXHc_RE_I_HsdR"/>
    <property type="match status" value="1"/>
</dbReference>